<dbReference type="AlphaFoldDB" id="A0A4R6IGR0"/>
<proteinExistence type="predicted"/>
<dbReference type="SUPFAM" id="SSF82784">
    <property type="entry name" value="OsmC-like"/>
    <property type="match status" value="1"/>
</dbReference>
<dbReference type="OrthoDB" id="9791538at2"/>
<dbReference type="Proteomes" id="UP000295499">
    <property type="component" value="Unassembled WGS sequence"/>
</dbReference>
<dbReference type="Pfam" id="PF02566">
    <property type="entry name" value="OsmC"/>
    <property type="match status" value="1"/>
</dbReference>
<evidence type="ECO:0000313" key="2">
    <source>
        <dbReference type="Proteomes" id="UP000295499"/>
    </source>
</evidence>
<dbReference type="PANTHER" id="PTHR39624:SF2">
    <property type="entry name" value="OSMC-LIKE PROTEIN"/>
    <property type="match status" value="1"/>
</dbReference>
<comment type="caution">
    <text evidence="1">The sequence shown here is derived from an EMBL/GenBank/DDBJ whole genome shotgun (WGS) entry which is preliminary data.</text>
</comment>
<dbReference type="Gene3D" id="3.30.300.20">
    <property type="match status" value="1"/>
</dbReference>
<protein>
    <submittedName>
        <fullName evidence="1">Putative redox protein</fullName>
    </submittedName>
</protein>
<dbReference type="RefSeq" id="WP_133558042.1">
    <property type="nucleotide sequence ID" value="NZ_SNWM01000004.1"/>
</dbReference>
<keyword evidence="2" id="KW-1185">Reference proteome</keyword>
<accession>A0A4R6IGR0</accession>
<dbReference type="InterPro" id="IPR036102">
    <property type="entry name" value="OsmC/Ohrsf"/>
</dbReference>
<name>A0A4R6IGR0_9SPHI</name>
<evidence type="ECO:0000313" key="1">
    <source>
        <dbReference type="EMBL" id="TDO21046.1"/>
    </source>
</evidence>
<dbReference type="PANTHER" id="PTHR39624">
    <property type="entry name" value="PROTEIN INVOLVED IN RIMO-MEDIATED BETA-METHYLTHIOLATION OF RIBOSOMAL PROTEIN S12 YCAO"/>
    <property type="match status" value="1"/>
</dbReference>
<dbReference type="InterPro" id="IPR015946">
    <property type="entry name" value="KH_dom-like_a/b"/>
</dbReference>
<dbReference type="EMBL" id="SNWM01000004">
    <property type="protein sequence ID" value="TDO21046.1"/>
    <property type="molecule type" value="Genomic_DNA"/>
</dbReference>
<organism evidence="1 2">
    <name type="scientific">Pedobacter duraquae</name>
    <dbReference type="NCBI Taxonomy" id="425511"/>
    <lineage>
        <taxon>Bacteria</taxon>
        <taxon>Pseudomonadati</taxon>
        <taxon>Bacteroidota</taxon>
        <taxon>Sphingobacteriia</taxon>
        <taxon>Sphingobacteriales</taxon>
        <taxon>Sphingobacteriaceae</taxon>
        <taxon>Pedobacter</taxon>
    </lineage>
</organism>
<sequence>MAAQQISAVTELDRSTYKTKIFSGGHMIYADEPESMGGTDEGMNPYALILASLGSCTAITIRMYADRKNIQLEAIRVDLVFNGVSAEYTQPSITRNLTLIGDLTSDERVKLLNIADKCPIHKLLEHPVTIITTEGNIKELI</sequence>
<gene>
    <name evidence="1" type="ORF">CLV32_3684</name>
</gene>
<reference evidence="1 2" key="1">
    <citation type="submission" date="2019-03" db="EMBL/GenBank/DDBJ databases">
        <title>Genomic Encyclopedia of Archaeal and Bacterial Type Strains, Phase II (KMG-II): from individual species to whole genera.</title>
        <authorList>
            <person name="Goeker M."/>
        </authorList>
    </citation>
    <scope>NUCLEOTIDE SEQUENCE [LARGE SCALE GENOMIC DNA]</scope>
    <source>
        <strain evidence="1 2">DSM 19034</strain>
    </source>
</reference>
<dbReference type="InterPro" id="IPR003718">
    <property type="entry name" value="OsmC/Ohr_fam"/>
</dbReference>